<dbReference type="InterPro" id="IPR013083">
    <property type="entry name" value="Znf_RING/FYVE/PHD"/>
</dbReference>
<comment type="pathway">
    <text evidence="2">Protein modification; protein ubiquitination.</text>
</comment>
<reference evidence="15" key="1">
    <citation type="submission" date="2025-08" db="UniProtKB">
        <authorList>
            <consortium name="RefSeq"/>
        </authorList>
    </citation>
    <scope>IDENTIFICATION</scope>
</reference>
<name>A0A1S3XN30_TOBAC</name>
<keyword evidence="5" id="KW-0479">Metal-binding</keyword>
<evidence type="ECO:0000256" key="9">
    <source>
        <dbReference type="ARBA" id="ARBA00022989"/>
    </source>
</evidence>
<keyword evidence="9 13" id="KW-1133">Transmembrane helix</keyword>
<evidence type="ECO:0000256" key="1">
    <source>
        <dbReference type="ARBA" id="ARBA00004167"/>
    </source>
</evidence>
<evidence type="ECO:0000256" key="11">
    <source>
        <dbReference type="ARBA" id="ARBA00024209"/>
    </source>
</evidence>
<dbReference type="GO" id="GO:0008270">
    <property type="term" value="F:zinc ion binding"/>
    <property type="evidence" value="ECO:0007669"/>
    <property type="project" value="UniProtKB-KW"/>
</dbReference>
<dbReference type="Pfam" id="PF13639">
    <property type="entry name" value="zf-RING_2"/>
    <property type="match status" value="1"/>
</dbReference>
<dbReference type="RefSeq" id="XP_016441234.1">
    <property type="nucleotide sequence ID" value="XM_016585748.1"/>
</dbReference>
<evidence type="ECO:0000256" key="4">
    <source>
        <dbReference type="ARBA" id="ARBA00022692"/>
    </source>
</evidence>
<evidence type="ECO:0000256" key="8">
    <source>
        <dbReference type="ARBA" id="ARBA00022833"/>
    </source>
</evidence>
<dbReference type="Gene3D" id="3.30.40.10">
    <property type="entry name" value="Zinc/RING finger domain, C3HC4 (zinc finger)"/>
    <property type="match status" value="1"/>
</dbReference>
<evidence type="ECO:0000256" key="3">
    <source>
        <dbReference type="ARBA" id="ARBA00022679"/>
    </source>
</evidence>
<comment type="subcellular location">
    <subcellularLocation>
        <location evidence="1">Membrane</location>
        <topology evidence="1">Single-pass membrane protein</topology>
    </subcellularLocation>
</comment>
<dbReference type="OrthoDB" id="8062037at2759"/>
<organism evidence="15">
    <name type="scientific">Nicotiana tabacum</name>
    <name type="common">Common tobacco</name>
    <dbReference type="NCBI Taxonomy" id="4097"/>
    <lineage>
        <taxon>Eukaryota</taxon>
        <taxon>Viridiplantae</taxon>
        <taxon>Streptophyta</taxon>
        <taxon>Embryophyta</taxon>
        <taxon>Tracheophyta</taxon>
        <taxon>Spermatophyta</taxon>
        <taxon>Magnoliopsida</taxon>
        <taxon>eudicotyledons</taxon>
        <taxon>Gunneridae</taxon>
        <taxon>Pentapetalae</taxon>
        <taxon>asterids</taxon>
        <taxon>lamiids</taxon>
        <taxon>Solanales</taxon>
        <taxon>Solanaceae</taxon>
        <taxon>Nicotianoideae</taxon>
        <taxon>Nicotianeae</taxon>
        <taxon>Nicotiana</taxon>
    </lineage>
</organism>
<dbReference type="SMART" id="SM00184">
    <property type="entry name" value="RING"/>
    <property type="match status" value="1"/>
</dbReference>
<dbReference type="SUPFAM" id="SSF57850">
    <property type="entry name" value="RING/U-box"/>
    <property type="match status" value="1"/>
</dbReference>
<keyword evidence="4 13" id="KW-0812">Transmembrane</keyword>
<accession>A0A1S3XN30</accession>
<dbReference type="PaxDb" id="4097-A0A1S3XN30"/>
<protein>
    <submittedName>
        <fullName evidence="15">RING-H2 finger protein ATL56-like</fullName>
    </submittedName>
</protein>
<dbReference type="PROSITE" id="PS50089">
    <property type="entry name" value="ZF_RING_2"/>
    <property type="match status" value="1"/>
</dbReference>
<dbReference type="PANTHER" id="PTHR45768">
    <property type="entry name" value="E3 UBIQUITIN-PROTEIN LIGASE RNF13-LIKE"/>
    <property type="match status" value="1"/>
</dbReference>
<evidence type="ECO:0000313" key="15">
    <source>
        <dbReference type="RefSeq" id="XP_016441234.1"/>
    </source>
</evidence>
<feature type="transmembrane region" description="Helical" evidence="13">
    <location>
        <begin position="186"/>
        <end position="206"/>
    </location>
</feature>
<evidence type="ECO:0000259" key="14">
    <source>
        <dbReference type="PROSITE" id="PS50089"/>
    </source>
</evidence>
<dbReference type="AlphaFoldDB" id="A0A1S3XN30"/>
<gene>
    <name evidence="15" type="primary">LOC107766863</name>
</gene>
<dbReference type="GO" id="GO:0016020">
    <property type="term" value="C:membrane"/>
    <property type="evidence" value="ECO:0007669"/>
    <property type="project" value="UniProtKB-SubCell"/>
</dbReference>
<evidence type="ECO:0000256" key="13">
    <source>
        <dbReference type="SAM" id="Phobius"/>
    </source>
</evidence>
<dbReference type="GO" id="GO:0016740">
    <property type="term" value="F:transferase activity"/>
    <property type="evidence" value="ECO:0007669"/>
    <property type="project" value="UniProtKB-KW"/>
</dbReference>
<keyword evidence="6 12" id="KW-0863">Zinc-finger</keyword>
<evidence type="ECO:0000256" key="5">
    <source>
        <dbReference type="ARBA" id="ARBA00022723"/>
    </source>
</evidence>
<evidence type="ECO:0000256" key="6">
    <source>
        <dbReference type="ARBA" id="ARBA00022771"/>
    </source>
</evidence>
<dbReference type="SMR" id="A0A1S3XN30"/>
<comment type="similarity">
    <text evidence="11">Belongs to the RING-type zinc finger family. ATL subfamily.</text>
</comment>
<sequence>MKNHELGIASRVTRVIIMALVISVILLLVFVGVLVLIHVCVVLRAFRRRIDNVTMMERGASMSQEDIEKLPCFDFQAKEKGISSTVDCAICLDSLKVGDKCRILPQCDHYFHAECIDLWLLKSSFCPICRASADILRGCSISAGESTGYSESGQTREHNANMTETRIELRCGQSLMGIYTRNRTKHLNVITAICIFNLVNIASLAFSQHSAAECIFQLRKSSLFSTV</sequence>
<dbReference type="PANTHER" id="PTHR45768:SF38">
    <property type="entry name" value="RING-H2 FINGER PROTEIN ATL56-LIKE"/>
    <property type="match status" value="1"/>
</dbReference>
<feature type="domain" description="RING-type" evidence="14">
    <location>
        <begin position="88"/>
        <end position="130"/>
    </location>
</feature>
<keyword evidence="7" id="KW-0833">Ubl conjugation pathway</keyword>
<evidence type="ECO:0000256" key="7">
    <source>
        <dbReference type="ARBA" id="ARBA00022786"/>
    </source>
</evidence>
<proteinExistence type="inferred from homology"/>
<dbReference type="InterPro" id="IPR001841">
    <property type="entry name" value="Znf_RING"/>
</dbReference>
<evidence type="ECO:0000256" key="12">
    <source>
        <dbReference type="PROSITE-ProRule" id="PRU00175"/>
    </source>
</evidence>
<dbReference type="KEGG" id="nta:107766863"/>
<keyword evidence="8" id="KW-0862">Zinc</keyword>
<evidence type="ECO:0000256" key="10">
    <source>
        <dbReference type="ARBA" id="ARBA00023136"/>
    </source>
</evidence>
<keyword evidence="10 13" id="KW-0472">Membrane</keyword>
<feature type="transmembrane region" description="Helical" evidence="13">
    <location>
        <begin position="15"/>
        <end position="46"/>
    </location>
</feature>
<evidence type="ECO:0000256" key="2">
    <source>
        <dbReference type="ARBA" id="ARBA00004906"/>
    </source>
</evidence>
<keyword evidence="3" id="KW-0808">Transferase</keyword>